<feature type="compositionally biased region" description="Basic and acidic residues" evidence="1">
    <location>
        <begin position="201"/>
        <end position="226"/>
    </location>
</feature>
<keyword evidence="2" id="KW-1133">Transmembrane helix</keyword>
<accession>A0A5C3LBG6</accession>
<feature type="compositionally biased region" description="Acidic residues" evidence="1">
    <location>
        <begin position="80"/>
        <end position="96"/>
    </location>
</feature>
<evidence type="ECO:0000256" key="1">
    <source>
        <dbReference type="SAM" id="MobiDB-lite"/>
    </source>
</evidence>
<keyword evidence="2" id="KW-0472">Membrane</keyword>
<dbReference type="AlphaFoldDB" id="A0A5C3LBG6"/>
<gene>
    <name evidence="3" type="ORF">FA15DRAFT_664284</name>
</gene>
<evidence type="ECO:0000313" key="3">
    <source>
        <dbReference type="EMBL" id="TFK29346.1"/>
    </source>
</evidence>
<keyword evidence="4" id="KW-1185">Reference proteome</keyword>
<reference evidence="3 4" key="1">
    <citation type="journal article" date="2019" name="Nat. Ecol. Evol.">
        <title>Megaphylogeny resolves global patterns of mushroom evolution.</title>
        <authorList>
            <person name="Varga T."/>
            <person name="Krizsan K."/>
            <person name="Foldi C."/>
            <person name="Dima B."/>
            <person name="Sanchez-Garcia M."/>
            <person name="Sanchez-Ramirez S."/>
            <person name="Szollosi G.J."/>
            <person name="Szarkandi J.G."/>
            <person name="Papp V."/>
            <person name="Albert L."/>
            <person name="Andreopoulos W."/>
            <person name="Angelini C."/>
            <person name="Antonin V."/>
            <person name="Barry K.W."/>
            <person name="Bougher N.L."/>
            <person name="Buchanan P."/>
            <person name="Buyck B."/>
            <person name="Bense V."/>
            <person name="Catcheside P."/>
            <person name="Chovatia M."/>
            <person name="Cooper J."/>
            <person name="Damon W."/>
            <person name="Desjardin D."/>
            <person name="Finy P."/>
            <person name="Geml J."/>
            <person name="Haridas S."/>
            <person name="Hughes K."/>
            <person name="Justo A."/>
            <person name="Karasinski D."/>
            <person name="Kautmanova I."/>
            <person name="Kiss B."/>
            <person name="Kocsube S."/>
            <person name="Kotiranta H."/>
            <person name="LaButti K.M."/>
            <person name="Lechner B.E."/>
            <person name="Liimatainen K."/>
            <person name="Lipzen A."/>
            <person name="Lukacs Z."/>
            <person name="Mihaltcheva S."/>
            <person name="Morgado L.N."/>
            <person name="Niskanen T."/>
            <person name="Noordeloos M.E."/>
            <person name="Ohm R.A."/>
            <person name="Ortiz-Santana B."/>
            <person name="Ovrebo C."/>
            <person name="Racz N."/>
            <person name="Riley R."/>
            <person name="Savchenko A."/>
            <person name="Shiryaev A."/>
            <person name="Soop K."/>
            <person name="Spirin V."/>
            <person name="Szebenyi C."/>
            <person name="Tomsovsky M."/>
            <person name="Tulloss R.E."/>
            <person name="Uehling J."/>
            <person name="Grigoriev I.V."/>
            <person name="Vagvolgyi C."/>
            <person name="Papp T."/>
            <person name="Martin F.M."/>
            <person name="Miettinen O."/>
            <person name="Hibbett D.S."/>
            <person name="Nagy L.G."/>
        </authorList>
    </citation>
    <scope>NUCLEOTIDE SEQUENCE [LARGE SCALE GENOMIC DNA]</scope>
    <source>
        <strain evidence="3 4">CBS 121175</strain>
    </source>
</reference>
<protein>
    <submittedName>
        <fullName evidence="3">Uncharacterized protein</fullName>
    </submittedName>
</protein>
<feature type="region of interest" description="Disordered" evidence="1">
    <location>
        <begin position="1"/>
        <end position="97"/>
    </location>
</feature>
<evidence type="ECO:0000256" key="2">
    <source>
        <dbReference type="SAM" id="Phobius"/>
    </source>
</evidence>
<dbReference type="STRING" id="230819.A0A5C3LBG6"/>
<evidence type="ECO:0000313" key="4">
    <source>
        <dbReference type="Proteomes" id="UP000307440"/>
    </source>
</evidence>
<proteinExistence type="predicted"/>
<dbReference type="OrthoDB" id="2693038at2759"/>
<feature type="compositionally biased region" description="Polar residues" evidence="1">
    <location>
        <begin position="58"/>
        <end position="73"/>
    </location>
</feature>
<keyword evidence="2" id="KW-0812">Transmembrane</keyword>
<feature type="compositionally biased region" description="Low complexity" evidence="1">
    <location>
        <begin position="19"/>
        <end position="40"/>
    </location>
</feature>
<feature type="compositionally biased region" description="Pro residues" evidence="1">
    <location>
        <begin position="41"/>
        <end position="51"/>
    </location>
</feature>
<name>A0A5C3LBG6_COPMA</name>
<dbReference type="Proteomes" id="UP000307440">
    <property type="component" value="Unassembled WGS sequence"/>
</dbReference>
<feature type="transmembrane region" description="Helical" evidence="2">
    <location>
        <begin position="158"/>
        <end position="181"/>
    </location>
</feature>
<feature type="region of interest" description="Disordered" evidence="1">
    <location>
        <begin position="201"/>
        <end position="251"/>
    </location>
</feature>
<dbReference type="EMBL" id="ML210150">
    <property type="protein sequence ID" value="TFK29346.1"/>
    <property type="molecule type" value="Genomic_DNA"/>
</dbReference>
<sequence length="281" mass="30539">MAPYFWLKRQLPLSDILNPRPTSEPSVPVEPRPTSSESEPPTEPTNNPEPEPTNRSTAAPSNSSPVRPTSVSNPSRPTSETDDDPPPTGIEEEPENTEVVLDPTPTLEASNNNAEAPAASTIIQSETIVVEPPPDNSGIANVGAAATNGNSFLENKPLAGAVFGICGLVGLLIIIGIIMLATRKARRTRKLEQEIISWDPDHTTNFHANRDTSDTRSIEELEEKRRSPSSLDGPTYAYGLPPNKTNLQRNPSTFQQPINVALPTHGQHQYNAQPYPLHQGW</sequence>
<organism evidence="3 4">
    <name type="scientific">Coprinopsis marcescibilis</name>
    <name type="common">Agaric fungus</name>
    <name type="synonym">Psathyrella marcescibilis</name>
    <dbReference type="NCBI Taxonomy" id="230819"/>
    <lineage>
        <taxon>Eukaryota</taxon>
        <taxon>Fungi</taxon>
        <taxon>Dikarya</taxon>
        <taxon>Basidiomycota</taxon>
        <taxon>Agaricomycotina</taxon>
        <taxon>Agaricomycetes</taxon>
        <taxon>Agaricomycetidae</taxon>
        <taxon>Agaricales</taxon>
        <taxon>Agaricineae</taxon>
        <taxon>Psathyrellaceae</taxon>
        <taxon>Coprinopsis</taxon>
    </lineage>
</organism>